<accession>A0A2M9FZB5</accession>
<feature type="compositionally biased region" description="Basic and acidic residues" evidence="1">
    <location>
        <begin position="1"/>
        <end position="40"/>
    </location>
</feature>
<protein>
    <submittedName>
        <fullName evidence="2">Uncharacterized protein</fullName>
    </submittedName>
</protein>
<dbReference type="EMBL" id="PHIG01000039">
    <property type="protein sequence ID" value="PJK28812.1"/>
    <property type="molecule type" value="Genomic_DNA"/>
</dbReference>
<feature type="compositionally biased region" description="Basic and acidic residues" evidence="1">
    <location>
        <begin position="48"/>
        <end position="59"/>
    </location>
</feature>
<proteinExistence type="predicted"/>
<sequence>MAMSDGESRRDEAREANRKIREKQRGEKDSPAEEGADKAIHRTPVPNSERRREGNPRVD</sequence>
<dbReference type="AlphaFoldDB" id="A0A2M9FZB5"/>
<evidence type="ECO:0000256" key="1">
    <source>
        <dbReference type="SAM" id="MobiDB-lite"/>
    </source>
</evidence>
<dbReference type="Proteomes" id="UP000229498">
    <property type="component" value="Unassembled WGS sequence"/>
</dbReference>
<comment type="caution">
    <text evidence="2">The sequence shown here is derived from an EMBL/GenBank/DDBJ whole genome shotgun (WGS) entry which is preliminary data.</text>
</comment>
<gene>
    <name evidence="2" type="ORF">CVT23_15895</name>
</gene>
<evidence type="ECO:0000313" key="3">
    <source>
        <dbReference type="Proteomes" id="UP000229498"/>
    </source>
</evidence>
<reference evidence="2 3" key="1">
    <citation type="submission" date="2017-11" db="EMBL/GenBank/DDBJ databases">
        <title>Draft genome sequence of Rhizobiales bacterium SY3-13.</title>
        <authorList>
            <person name="Sun C."/>
        </authorList>
    </citation>
    <scope>NUCLEOTIDE SEQUENCE [LARGE SCALE GENOMIC DNA]</scope>
    <source>
        <strain evidence="2 3">SY3-13</strain>
    </source>
</reference>
<evidence type="ECO:0000313" key="2">
    <source>
        <dbReference type="EMBL" id="PJK28812.1"/>
    </source>
</evidence>
<feature type="region of interest" description="Disordered" evidence="1">
    <location>
        <begin position="1"/>
        <end position="59"/>
    </location>
</feature>
<organism evidence="2 3">
    <name type="scientific">Minwuia thermotolerans</name>
    <dbReference type="NCBI Taxonomy" id="2056226"/>
    <lineage>
        <taxon>Bacteria</taxon>
        <taxon>Pseudomonadati</taxon>
        <taxon>Pseudomonadota</taxon>
        <taxon>Alphaproteobacteria</taxon>
        <taxon>Minwuiales</taxon>
        <taxon>Minwuiaceae</taxon>
        <taxon>Minwuia</taxon>
    </lineage>
</organism>
<name>A0A2M9FZB5_9PROT</name>
<dbReference type="RefSeq" id="WP_109792227.1">
    <property type="nucleotide sequence ID" value="NZ_PHIG01000039.1"/>
</dbReference>
<keyword evidence="3" id="KW-1185">Reference proteome</keyword>